<dbReference type="PROSITE" id="PS51318">
    <property type="entry name" value="TAT"/>
    <property type="match status" value="1"/>
</dbReference>
<dbReference type="InterPro" id="IPR006311">
    <property type="entry name" value="TAT_signal"/>
</dbReference>
<dbReference type="InterPro" id="IPR050312">
    <property type="entry name" value="IolE/XylAMocC-like"/>
</dbReference>
<protein>
    <recommendedName>
        <fullName evidence="1">Xylose isomerase-like TIM barrel domain-containing protein</fullName>
    </recommendedName>
</protein>
<comment type="caution">
    <text evidence="2">The sequence shown here is derived from an EMBL/GenBank/DDBJ whole genome shotgun (WGS) entry which is preliminary data.</text>
</comment>
<dbReference type="Proteomes" id="UP000600214">
    <property type="component" value="Unassembled WGS sequence"/>
</dbReference>
<accession>A0ABQ1Z1B9</accession>
<dbReference type="Pfam" id="PF01261">
    <property type="entry name" value="AP_endonuc_2"/>
    <property type="match status" value="1"/>
</dbReference>
<name>A0ABQ1Z1B9_9BACT</name>
<evidence type="ECO:0000259" key="1">
    <source>
        <dbReference type="Pfam" id="PF01261"/>
    </source>
</evidence>
<dbReference type="InterPro" id="IPR036237">
    <property type="entry name" value="Xyl_isomerase-like_sf"/>
</dbReference>
<evidence type="ECO:0000313" key="2">
    <source>
        <dbReference type="EMBL" id="GGH44557.1"/>
    </source>
</evidence>
<gene>
    <name evidence="2" type="ORF">GCM10007423_42830</name>
</gene>
<dbReference type="SUPFAM" id="SSF51658">
    <property type="entry name" value="Xylose isomerase-like"/>
    <property type="match status" value="1"/>
</dbReference>
<keyword evidence="3" id="KW-1185">Reference proteome</keyword>
<sequence>MEDDNQANFQTRVTMSQNRRQFLNTLAVSAGAAVLSEAARAGQNAAALPLSCNQYSWITFYARDGKDWGKDPDASLAEFAQTGLKAYEPAFNNADEVPKLLPVLKKYRLAMPSVYVNTSLHETGEASKSIGSVLAIADALKPADTKIIVTNPNPIQWGSDKNKSDEQLTEQAKNLDKLGAELKKRGITLAYHTHDVELRAAAREFHHMLLATDPRNVSLCLDVHWIYRGSGNSQVALFDIVKLYGKRIAELHLRQSKDGIWQETFTEGDIDYPRLVQALDGLGVKPHLVLEQCLEKTSPKTMDGLQAHKEDLVYVKKVFGG</sequence>
<dbReference type="PANTHER" id="PTHR12110">
    <property type="entry name" value="HYDROXYPYRUVATE ISOMERASE"/>
    <property type="match status" value="1"/>
</dbReference>
<proteinExistence type="predicted"/>
<organism evidence="2 3">
    <name type="scientific">Dyadobacter endophyticus</name>
    <dbReference type="NCBI Taxonomy" id="1749036"/>
    <lineage>
        <taxon>Bacteria</taxon>
        <taxon>Pseudomonadati</taxon>
        <taxon>Bacteroidota</taxon>
        <taxon>Cytophagia</taxon>
        <taxon>Cytophagales</taxon>
        <taxon>Spirosomataceae</taxon>
        <taxon>Dyadobacter</taxon>
    </lineage>
</organism>
<evidence type="ECO:0000313" key="3">
    <source>
        <dbReference type="Proteomes" id="UP000600214"/>
    </source>
</evidence>
<reference evidence="3" key="1">
    <citation type="journal article" date="2019" name="Int. J. Syst. Evol. Microbiol.">
        <title>The Global Catalogue of Microorganisms (GCM) 10K type strain sequencing project: providing services to taxonomists for standard genome sequencing and annotation.</title>
        <authorList>
            <consortium name="The Broad Institute Genomics Platform"/>
            <consortium name="The Broad Institute Genome Sequencing Center for Infectious Disease"/>
            <person name="Wu L."/>
            <person name="Ma J."/>
        </authorList>
    </citation>
    <scope>NUCLEOTIDE SEQUENCE [LARGE SCALE GENOMIC DNA]</scope>
    <source>
        <strain evidence="3">CGMCC 1.15288</strain>
    </source>
</reference>
<dbReference type="InterPro" id="IPR013022">
    <property type="entry name" value="Xyl_isomerase-like_TIM-brl"/>
</dbReference>
<dbReference type="PANTHER" id="PTHR12110:SF41">
    <property type="entry name" value="INOSOSE DEHYDRATASE"/>
    <property type="match status" value="1"/>
</dbReference>
<dbReference type="Gene3D" id="3.20.20.150">
    <property type="entry name" value="Divalent-metal-dependent TIM barrel enzymes"/>
    <property type="match status" value="1"/>
</dbReference>
<dbReference type="EMBL" id="BMIA01000003">
    <property type="protein sequence ID" value="GGH44557.1"/>
    <property type="molecule type" value="Genomic_DNA"/>
</dbReference>
<feature type="domain" description="Xylose isomerase-like TIM barrel" evidence="1">
    <location>
        <begin position="80"/>
        <end position="296"/>
    </location>
</feature>